<dbReference type="SUPFAM" id="SSF51182">
    <property type="entry name" value="RmlC-like cupins"/>
    <property type="match status" value="1"/>
</dbReference>
<accession>A0A1H7L3S7</accession>
<dbReference type="PIRSF" id="PIRSF006232">
    <property type="entry name" value="Pirin"/>
    <property type="match status" value="1"/>
</dbReference>
<dbReference type="RefSeq" id="WP_091699414.1">
    <property type="nucleotide sequence ID" value="NZ_FOAK01000007.1"/>
</dbReference>
<dbReference type="PANTHER" id="PTHR13903">
    <property type="entry name" value="PIRIN-RELATED"/>
    <property type="match status" value="1"/>
</dbReference>
<comment type="similarity">
    <text evidence="1 2">Belongs to the pirin family.</text>
</comment>
<reference evidence="5 6" key="1">
    <citation type="submission" date="2016-10" db="EMBL/GenBank/DDBJ databases">
        <authorList>
            <person name="de Groot N.N."/>
        </authorList>
    </citation>
    <scope>NUCLEOTIDE SEQUENCE [LARGE SCALE GENOMIC DNA]</scope>
    <source>
        <strain evidence="5 6">DSM 11978</strain>
    </source>
</reference>
<feature type="domain" description="Pirin C-terminal" evidence="4">
    <location>
        <begin position="173"/>
        <end position="272"/>
    </location>
</feature>
<dbReference type="InterPro" id="IPR014710">
    <property type="entry name" value="RmlC-like_jellyroll"/>
</dbReference>
<evidence type="ECO:0000259" key="4">
    <source>
        <dbReference type="Pfam" id="PF05726"/>
    </source>
</evidence>
<dbReference type="InterPro" id="IPR012093">
    <property type="entry name" value="Pirin"/>
</dbReference>
<sequence length="279" mass="30730">MMRKVTHKTKGQKAIDGAGVHLVRVLGNTTTDVHDPFLMLDAFDSTNPDDYTAGFPMHPHRGIETITFVSKGQMLHQDHLGTEALVGDGEAQWLTAGSGAEHAEFPGGERMLGTQLWLNLPAKDKITAPPAYHSITTDEIKEFSLDGGFLRLMAGEYNGEEGWQGKYLPVDFYDIHLEPNTKVEIPVKEGRSAFVFTLLGDVVISGDVVLEKTAAKLSDGDHVIFETKDNGAEILLYSSKRLDEPVAWAGPIVMNTREELNQAFEDLANGTFIKKQAEY</sequence>
<dbReference type="Pfam" id="PF05726">
    <property type="entry name" value="Pirin_C"/>
    <property type="match status" value="1"/>
</dbReference>
<dbReference type="STRING" id="190974.SAMN05216439_1678"/>
<proteinExistence type="inferred from homology"/>
<dbReference type="CDD" id="cd02247">
    <property type="entry name" value="cupin_pirin_C"/>
    <property type="match status" value="1"/>
</dbReference>
<gene>
    <name evidence="5" type="ORF">SAMN05216439_1678</name>
</gene>
<dbReference type="Proteomes" id="UP000199506">
    <property type="component" value="Unassembled WGS sequence"/>
</dbReference>
<evidence type="ECO:0000256" key="1">
    <source>
        <dbReference type="ARBA" id="ARBA00008416"/>
    </source>
</evidence>
<evidence type="ECO:0000313" key="5">
    <source>
        <dbReference type="EMBL" id="SEK92917.1"/>
    </source>
</evidence>
<dbReference type="InterPro" id="IPR011051">
    <property type="entry name" value="RmlC_Cupin_sf"/>
</dbReference>
<dbReference type="EMBL" id="FOAK01000007">
    <property type="protein sequence ID" value="SEK92917.1"/>
    <property type="molecule type" value="Genomic_DNA"/>
</dbReference>
<evidence type="ECO:0008006" key="7">
    <source>
        <dbReference type="Google" id="ProtNLM"/>
    </source>
</evidence>
<dbReference type="CDD" id="cd02909">
    <property type="entry name" value="cupin_pirin_N"/>
    <property type="match status" value="1"/>
</dbReference>
<dbReference type="OrthoDB" id="23530at2157"/>
<dbReference type="InterPro" id="IPR003829">
    <property type="entry name" value="Pirin_N_dom"/>
</dbReference>
<feature type="domain" description="Pirin N-terminal" evidence="3">
    <location>
        <begin position="22"/>
        <end position="118"/>
    </location>
</feature>
<dbReference type="PANTHER" id="PTHR13903:SF8">
    <property type="entry name" value="PIRIN"/>
    <property type="match status" value="1"/>
</dbReference>
<name>A0A1H7L3S7_9EURY</name>
<evidence type="ECO:0000313" key="6">
    <source>
        <dbReference type="Proteomes" id="UP000199506"/>
    </source>
</evidence>
<evidence type="ECO:0000256" key="2">
    <source>
        <dbReference type="RuleBase" id="RU003457"/>
    </source>
</evidence>
<dbReference type="AlphaFoldDB" id="A0A1H7L3S7"/>
<dbReference type="InterPro" id="IPR008778">
    <property type="entry name" value="Pirin_C_dom"/>
</dbReference>
<protein>
    <recommendedName>
        <fullName evidence="7">Pirin N-terminal domain-containing protein</fullName>
    </recommendedName>
</protein>
<organism evidence="5 6">
    <name type="scientific">Methanobrevibacter gottschalkii</name>
    <dbReference type="NCBI Taxonomy" id="190974"/>
    <lineage>
        <taxon>Archaea</taxon>
        <taxon>Methanobacteriati</taxon>
        <taxon>Methanobacteriota</taxon>
        <taxon>Methanomada group</taxon>
        <taxon>Methanobacteria</taxon>
        <taxon>Methanobacteriales</taxon>
        <taxon>Methanobacteriaceae</taxon>
        <taxon>Methanobrevibacter</taxon>
    </lineage>
</organism>
<dbReference type="Gene3D" id="2.60.120.10">
    <property type="entry name" value="Jelly Rolls"/>
    <property type="match status" value="2"/>
</dbReference>
<dbReference type="Pfam" id="PF02678">
    <property type="entry name" value="Pirin"/>
    <property type="match status" value="1"/>
</dbReference>
<evidence type="ECO:0000259" key="3">
    <source>
        <dbReference type="Pfam" id="PF02678"/>
    </source>
</evidence>